<keyword evidence="2" id="KW-0812">Transmembrane</keyword>
<feature type="region of interest" description="Disordered" evidence="1">
    <location>
        <begin position="454"/>
        <end position="502"/>
    </location>
</feature>
<dbReference type="Gene3D" id="3.40.50.1110">
    <property type="entry name" value="SGNH hydrolase"/>
    <property type="match status" value="1"/>
</dbReference>
<organism evidence="4 5">
    <name type="scientific">Sutcliffiella horikoshii</name>
    <dbReference type="NCBI Taxonomy" id="79883"/>
    <lineage>
        <taxon>Bacteria</taxon>
        <taxon>Bacillati</taxon>
        <taxon>Bacillota</taxon>
        <taxon>Bacilli</taxon>
        <taxon>Bacillales</taxon>
        <taxon>Bacillaceae</taxon>
        <taxon>Sutcliffiella</taxon>
    </lineage>
</organism>
<reference evidence="4 5" key="1">
    <citation type="submission" date="2017-04" db="EMBL/GenBank/DDBJ databases">
        <title>Complete Genome Sequence of the Bacillus horikoshii 20a strain from Cuatro Cienegas, Coahuila, Mexico.</title>
        <authorList>
            <person name="Zarza E."/>
            <person name="Alcaraz L.D."/>
            <person name="Aguilar-Salinas B."/>
            <person name="Islas A."/>
            <person name="Olmedo-Alvarez G."/>
        </authorList>
    </citation>
    <scope>NUCLEOTIDE SEQUENCE [LARGE SCALE GENOMIC DNA]</scope>
    <source>
        <strain evidence="4 5">20a</strain>
    </source>
</reference>
<dbReference type="SUPFAM" id="SSF52266">
    <property type="entry name" value="SGNH hydrolase"/>
    <property type="match status" value="1"/>
</dbReference>
<evidence type="ECO:0000313" key="4">
    <source>
        <dbReference type="EMBL" id="ART76558.1"/>
    </source>
</evidence>
<evidence type="ECO:0000259" key="3">
    <source>
        <dbReference type="Pfam" id="PF13472"/>
    </source>
</evidence>
<evidence type="ECO:0000256" key="1">
    <source>
        <dbReference type="SAM" id="MobiDB-lite"/>
    </source>
</evidence>
<dbReference type="Proteomes" id="UP000195573">
    <property type="component" value="Chromosome"/>
</dbReference>
<evidence type="ECO:0000313" key="5">
    <source>
        <dbReference type="Proteomes" id="UP000195573"/>
    </source>
</evidence>
<feature type="compositionally biased region" description="Acidic residues" evidence="1">
    <location>
        <begin position="459"/>
        <end position="476"/>
    </location>
</feature>
<dbReference type="Pfam" id="PF13472">
    <property type="entry name" value="Lipase_GDSL_2"/>
    <property type="match status" value="1"/>
</dbReference>
<accession>A0ABM6KJ95</accession>
<feature type="compositionally biased region" description="Basic and acidic residues" evidence="1">
    <location>
        <begin position="482"/>
        <end position="495"/>
    </location>
</feature>
<feature type="domain" description="SGNH hydrolase-type esterase" evidence="3">
    <location>
        <begin position="44"/>
        <end position="247"/>
    </location>
</feature>
<protein>
    <recommendedName>
        <fullName evidence="3">SGNH hydrolase-type esterase domain-containing protein</fullName>
    </recommendedName>
</protein>
<proteinExistence type="predicted"/>
<sequence>MKGDLLLKFKHVSLLFALLLVFNFFASNFVFAEEIKETEPTLVALGDSIPFGTSLPDRSQAFPNLILDGETTVINKSAPGQTSAQLLTQITTDPETGQALQNADVITINTGNNDLLQAAKIAEIAAAIQAGKEIDYETLQKEVAAAALKAGENLAIILHTIREINSDAPILLYNIYNPFPSLEAEPVKTLHQVCEMILEDVNKGFPLVASSYSNTFVLDAYSAFDGNQVELVYGFPDVHPTIIGHQALATLANSLLLEMYPPVEPEPEYELDLTITPNVETEGPVTVHVNTKGHTPLKVMWMAGEKTELDFISLEDVNFLQGNSFEVNENGKYTVLAVFSEDGMDRAIQTIEVSNIVPPMENPTYELDLSISPSEETEGPVTISIDTKDQTPISLMWMKGEKIDLDFLDVENVNFLQGTSFEVTENGKYTVLAVFSQDGMARVLKTIEVTNVFQPVEPPVEEPPAEEEPPTEDEDNTPPPPVKKDETKQPVEKKQVAKSGNKLPNTATSAYNYLVWGAGLLFLGLGYMATVKIYKRKTRVQ</sequence>
<dbReference type="InterPro" id="IPR013830">
    <property type="entry name" value="SGNH_hydro"/>
</dbReference>
<feature type="transmembrane region" description="Helical" evidence="2">
    <location>
        <begin position="513"/>
        <end position="534"/>
    </location>
</feature>
<name>A0ABM6KJ95_9BACI</name>
<keyword evidence="5" id="KW-1185">Reference proteome</keyword>
<keyword evidence="2" id="KW-0472">Membrane</keyword>
<evidence type="ECO:0000256" key="2">
    <source>
        <dbReference type="SAM" id="Phobius"/>
    </source>
</evidence>
<gene>
    <name evidence="4" type="ORF">B4U37_11135</name>
</gene>
<dbReference type="EMBL" id="CP020880">
    <property type="protein sequence ID" value="ART76558.1"/>
    <property type="molecule type" value="Genomic_DNA"/>
</dbReference>
<dbReference type="InterPro" id="IPR036514">
    <property type="entry name" value="SGNH_hydro_sf"/>
</dbReference>
<keyword evidence="2" id="KW-1133">Transmembrane helix</keyword>